<dbReference type="EMBL" id="NAJN01004108">
    <property type="protein sequence ID" value="TKA27284.1"/>
    <property type="molecule type" value="Genomic_DNA"/>
</dbReference>
<dbReference type="SUPFAM" id="SSF48403">
    <property type="entry name" value="Ankyrin repeat"/>
    <property type="match status" value="1"/>
</dbReference>
<reference evidence="2 3" key="1">
    <citation type="submission" date="2017-03" db="EMBL/GenBank/DDBJ databases">
        <title>Genomes of endolithic fungi from Antarctica.</title>
        <authorList>
            <person name="Coleine C."/>
            <person name="Masonjones S."/>
            <person name="Stajich J.E."/>
        </authorList>
    </citation>
    <scope>NUCLEOTIDE SEQUENCE [LARGE SCALE GENOMIC DNA]</scope>
    <source>
        <strain evidence="2 3">CCFEE 5187</strain>
    </source>
</reference>
<dbReference type="Pfam" id="PF12796">
    <property type="entry name" value="Ank_2"/>
    <property type="match status" value="1"/>
</dbReference>
<feature type="non-terminal residue" evidence="2">
    <location>
        <position position="78"/>
    </location>
</feature>
<evidence type="ECO:0000313" key="3">
    <source>
        <dbReference type="Proteomes" id="UP000308768"/>
    </source>
</evidence>
<evidence type="ECO:0000313" key="2">
    <source>
        <dbReference type="EMBL" id="TKA27284.1"/>
    </source>
</evidence>
<comment type="caution">
    <text evidence="2">The sequence shown here is derived from an EMBL/GenBank/DDBJ whole genome shotgun (WGS) entry which is preliminary data.</text>
</comment>
<dbReference type="InterPro" id="IPR036770">
    <property type="entry name" value="Ankyrin_rpt-contain_sf"/>
</dbReference>
<protein>
    <submittedName>
        <fullName evidence="2">Uncharacterized protein</fullName>
    </submittedName>
</protein>
<dbReference type="Gene3D" id="1.25.40.20">
    <property type="entry name" value="Ankyrin repeat-containing domain"/>
    <property type="match status" value="1"/>
</dbReference>
<dbReference type="InterPro" id="IPR002110">
    <property type="entry name" value="Ankyrin_rpt"/>
</dbReference>
<evidence type="ECO:0000256" key="1">
    <source>
        <dbReference type="PROSITE-ProRule" id="PRU00023"/>
    </source>
</evidence>
<feature type="repeat" description="ANK" evidence="1">
    <location>
        <begin position="29"/>
        <end position="61"/>
    </location>
</feature>
<accession>A0A4U0TY30</accession>
<keyword evidence="3" id="KW-1185">Reference proteome</keyword>
<proteinExistence type="predicted"/>
<gene>
    <name evidence="2" type="ORF">B0A49_14004</name>
</gene>
<dbReference type="PROSITE" id="PS50088">
    <property type="entry name" value="ANK_REPEAT"/>
    <property type="match status" value="1"/>
</dbReference>
<name>A0A4U0TY30_9PEZI</name>
<organism evidence="2 3">
    <name type="scientific">Cryomyces minteri</name>
    <dbReference type="NCBI Taxonomy" id="331657"/>
    <lineage>
        <taxon>Eukaryota</taxon>
        <taxon>Fungi</taxon>
        <taxon>Dikarya</taxon>
        <taxon>Ascomycota</taxon>
        <taxon>Pezizomycotina</taxon>
        <taxon>Dothideomycetes</taxon>
        <taxon>Dothideomycetes incertae sedis</taxon>
        <taxon>Cryomyces</taxon>
    </lineage>
</organism>
<sequence length="78" mass="8637">MLDTTGELSIKTVELLLQQGFDFNSVIPNDATLFTAIVKRGDEALVERLIENGTNLNVADNNSWTPLMMAATMKHDEI</sequence>
<dbReference type="AlphaFoldDB" id="A0A4U0TY30"/>
<keyword evidence="1" id="KW-0040">ANK repeat</keyword>
<dbReference type="OrthoDB" id="194358at2759"/>
<dbReference type="Proteomes" id="UP000308768">
    <property type="component" value="Unassembled WGS sequence"/>
</dbReference>